<dbReference type="AlphaFoldDB" id="A0A1V0P1K4"/>
<reference evidence="1 2" key="1">
    <citation type="journal article" date="2017" name="BMC Genomics">
        <title>Comparative and functional genomics of the Lactococcus lactis taxon; insights into evolution and niche adaptation.</title>
        <authorList>
            <person name="Kelleher P."/>
            <person name="Bottacini F."/>
            <person name="Mahony J."/>
            <person name="Kilcawley K.N."/>
            <person name="van Sinderen D."/>
        </authorList>
    </citation>
    <scope>NUCLEOTIDE SEQUENCE [LARGE SCALE GENOMIC DNA]</scope>
    <source>
        <strain evidence="1 2">UC06</strain>
    </source>
</reference>
<dbReference type="Proteomes" id="UP000192095">
    <property type="component" value="Chromosome"/>
</dbReference>
<evidence type="ECO:0000313" key="1">
    <source>
        <dbReference type="EMBL" id="ARE20528.1"/>
    </source>
</evidence>
<gene>
    <name evidence="1" type="ORF">LLUC06_0981</name>
</gene>
<dbReference type="RefSeq" id="WP_155276100.1">
    <property type="nucleotide sequence ID" value="NZ_CP010050.1"/>
</dbReference>
<accession>A0A1V0P1K4</accession>
<dbReference type="EMBL" id="CP015902">
    <property type="protein sequence ID" value="ARE20528.1"/>
    <property type="molecule type" value="Genomic_DNA"/>
</dbReference>
<evidence type="ECO:0000313" key="2">
    <source>
        <dbReference type="Proteomes" id="UP000192095"/>
    </source>
</evidence>
<protein>
    <submittedName>
        <fullName evidence="1">Uncharacterized protein</fullName>
    </submittedName>
</protein>
<proteinExistence type="predicted"/>
<name>A0A1V0P1K4_LACLL</name>
<organism evidence="1 2">
    <name type="scientific">Lactococcus lactis subsp. lactis</name>
    <name type="common">Streptococcus lactis</name>
    <dbReference type="NCBI Taxonomy" id="1360"/>
    <lineage>
        <taxon>Bacteria</taxon>
        <taxon>Bacillati</taxon>
        <taxon>Bacillota</taxon>
        <taxon>Bacilli</taxon>
        <taxon>Lactobacillales</taxon>
        <taxon>Streptococcaceae</taxon>
        <taxon>Lactococcus</taxon>
    </lineage>
</organism>
<sequence>MKITIEQDIHTEFVDGKITADQSTTVEFDFNDSVKEKDTSINALVKAINEEFKGGRA</sequence>